<sequence length="91" mass="10008">MLLISSENPHKMVAKRVLGMEAVVVTYLNLRNTSHDPHTKPMQPLGALMMRELFRALQQHGAPTEQTGPLDLPTAPHADQSDSQSAVHGQM</sequence>
<reference evidence="2" key="1">
    <citation type="journal article" date="2021" name="bioRxiv">
        <title>Whole Genome Assembly and Annotation of Northern Wild Rice, Zizania palustris L., Supports a Whole Genome Duplication in the Zizania Genus.</title>
        <authorList>
            <person name="Haas M."/>
            <person name="Kono T."/>
            <person name="Macchietto M."/>
            <person name="Millas R."/>
            <person name="McGilp L."/>
            <person name="Shao M."/>
            <person name="Duquette J."/>
            <person name="Hirsch C.N."/>
            <person name="Kimball J."/>
        </authorList>
    </citation>
    <scope>NUCLEOTIDE SEQUENCE</scope>
    <source>
        <tissue evidence="2">Fresh leaf tissue</tissue>
    </source>
</reference>
<keyword evidence="3" id="KW-1185">Reference proteome</keyword>
<accession>A0A8J6C014</accession>
<proteinExistence type="predicted"/>
<feature type="region of interest" description="Disordered" evidence="1">
    <location>
        <begin position="58"/>
        <end position="91"/>
    </location>
</feature>
<name>A0A8J6C014_ZIZPA</name>
<evidence type="ECO:0000313" key="2">
    <source>
        <dbReference type="EMBL" id="KAG8095698.1"/>
    </source>
</evidence>
<feature type="compositionally biased region" description="Polar residues" evidence="1">
    <location>
        <begin position="81"/>
        <end position="91"/>
    </location>
</feature>
<dbReference type="EMBL" id="JAAALK010000079">
    <property type="protein sequence ID" value="KAG8095698.1"/>
    <property type="molecule type" value="Genomic_DNA"/>
</dbReference>
<dbReference type="Proteomes" id="UP000729402">
    <property type="component" value="Unassembled WGS sequence"/>
</dbReference>
<comment type="caution">
    <text evidence="2">The sequence shown here is derived from an EMBL/GenBank/DDBJ whole genome shotgun (WGS) entry which is preliminary data.</text>
</comment>
<evidence type="ECO:0000313" key="3">
    <source>
        <dbReference type="Proteomes" id="UP000729402"/>
    </source>
</evidence>
<gene>
    <name evidence="2" type="ORF">GUJ93_ZPchr0013g37508</name>
</gene>
<reference evidence="2" key="2">
    <citation type="submission" date="2021-02" db="EMBL/GenBank/DDBJ databases">
        <authorList>
            <person name="Kimball J.A."/>
            <person name="Haas M.W."/>
            <person name="Macchietto M."/>
            <person name="Kono T."/>
            <person name="Duquette J."/>
            <person name="Shao M."/>
        </authorList>
    </citation>
    <scope>NUCLEOTIDE SEQUENCE</scope>
    <source>
        <tissue evidence="2">Fresh leaf tissue</tissue>
    </source>
</reference>
<organism evidence="2 3">
    <name type="scientific">Zizania palustris</name>
    <name type="common">Northern wild rice</name>
    <dbReference type="NCBI Taxonomy" id="103762"/>
    <lineage>
        <taxon>Eukaryota</taxon>
        <taxon>Viridiplantae</taxon>
        <taxon>Streptophyta</taxon>
        <taxon>Embryophyta</taxon>
        <taxon>Tracheophyta</taxon>
        <taxon>Spermatophyta</taxon>
        <taxon>Magnoliopsida</taxon>
        <taxon>Liliopsida</taxon>
        <taxon>Poales</taxon>
        <taxon>Poaceae</taxon>
        <taxon>BOP clade</taxon>
        <taxon>Oryzoideae</taxon>
        <taxon>Oryzeae</taxon>
        <taxon>Zizaniinae</taxon>
        <taxon>Zizania</taxon>
    </lineage>
</organism>
<dbReference type="AlphaFoldDB" id="A0A8J6C014"/>
<evidence type="ECO:0000256" key="1">
    <source>
        <dbReference type="SAM" id="MobiDB-lite"/>
    </source>
</evidence>
<protein>
    <submittedName>
        <fullName evidence="2">Uncharacterized protein</fullName>
    </submittedName>
</protein>